<dbReference type="EMBL" id="JARIHO010000064">
    <property type="protein sequence ID" value="KAJ7315052.1"/>
    <property type="molecule type" value="Genomic_DNA"/>
</dbReference>
<keyword evidence="1" id="KW-0812">Transmembrane</keyword>
<keyword evidence="4" id="KW-1185">Reference proteome</keyword>
<evidence type="ECO:0000313" key="4">
    <source>
        <dbReference type="Proteomes" id="UP001218218"/>
    </source>
</evidence>
<feature type="domain" description="DUF6533" evidence="2">
    <location>
        <begin position="12"/>
        <end position="50"/>
    </location>
</feature>
<organism evidence="3 4">
    <name type="scientific">Mycena albidolilacea</name>
    <dbReference type="NCBI Taxonomy" id="1033008"/>
    <lineage>
        <taxon>Eukaryota</taxon>
        <taxon>Fungi</taxon>
        <taxon>Dikarya</taxon>
        <taxon>Basidiomycota</taxon>
        <taxon>Agaricomycotina</taxon>
        <taxon>Agaricomycetes</taxon>
        <taxon>Agaricomycetidae</taxon>
        <taxon>Agaricales</taxon>
        <taxon>Marasmiineae</taxon>
        <taxon>Mycenaceae</taxon>
        <taxon>Mycena</taxon>
    </lineage>
</organism>
<proteinExistence type="predicted"/>
<evidence type="ECO:0000313" key="3">
    <source>
        <dbReference type="EMBL" id="KAJ7315052.1"/>
    </source>
</evidence>
<dbReference type="InterPro" id="IPR045340">
    <property type="entry name" value="DUF6533"/>
</dbReference>
<comment type="caution">
    <text evidence="3">The sequence shown here is derived from an EMBL/GenBank/DDBJ whole genome shotgun (WGS) entry which is preliminary data.</text>
</comment>
<feature type="transmembrane region" description="Helical" evidence="1">
    <location>
        <begin position="72"/>
        <end position="91"/>
    </location>
</feature>
<evidence type="ECO:0000256" key="1">
    <source>
        <dbReference type="SAM" id="Phobius"/>
    </source>
</evidence>
<keyword evidence="1" id="KW-0472">Membrane</keyword>
<protein>
    <recommendedName>
        <fullName evidence="2">DUF6533 domain-containing protein</fullName>
    </recommendedName>
</protein>
<feature type="transmembrane region" description="Helical" evidence="1">
    <location>
        <begin position="98"/>
        <end position="117"/>
    </location>
</feature>
<keyword evidence="1" id="KW-1133">Transmembrane helix</keyword>
<dbReference type="Proteomes" id="UP001218218">
    <property type="component" value="Unassembled WGS sequence"/>
</dbReference>
<accession>A0AAD7EEQ0</accession>
<dbReference type="AlphaFoldDB" id="A0AAD7EEQ0"/>
<name>A0AAD7EEQ0_9AGAR</name>
<reference evidence="3" key="1">
    <citation type="submission" date="2023-03" db="EMBL/GenBank/DDBJ databases">
        <title>Massive genome expansion in bonnet fungi (Mycena s.s.) driven by repeated elements and novel gene families across ecological guilds.</title>
        <authorList>
            <consortium name="Lawrence Berkeley National Laboratory"/>
            <person name="Harder C.B."/>
            <person name="Miyauchi S."/>
            <person name="Viragh M."/>
            <person name="Kuo A."/>
            <person name="Thoen E."/>
            <person name="Andreopoulos B."/>
            <person name="Lu D."/>
            <person name="Skrede I."/>
            <person name="Drula E."/>
            <person name="Henrissat B."/>
            <person name="Morin E."/>
            <person name="Kohler A."/>
            <person name="Barry K."/>
            <person name="LaButti K."/>
            <person name="Morin E."/>
            <person name="Salamov A."/>
            <person name="Lipzen A."/>
            <person name="Mereny Z."/>
            <person name="Hegedus B."/>
            <person name="Baldrian P."/>
            <person name="Stursova M."/>
            <person name="Weitz H."/>
            <person name="Taylor A."/>
            <person name="Grigoriev I.V."/>
            <person name="Nagy L.G."/>
            <person name="Martin F."/>
            <person name="Kauserud H."/>
        </authorList>
    </citation>
    <scope>NUCLEOTIDE SEQUENCE</scope>
    <source>
        <strain evidence="3">CBHHK002</strain>
    </source>
</reference>
<dbReference type="Pfam" id="PF20151">
    <property type="entry name" value="DUF6533"/>
    <property type="match status" value="1"/>
</dbReference>
<gene>
    <name evidence="3" type="ORF">DFH08DRAFT_894595</name>
</gene>
<feature type="transmembrane region" description="Helical" evidence="1">
    <location>
        <begin position="39"/>
        <end position="60"/>
    </location>
</feature>
<evidence type="ECO:0000259" key="2">
    <source>
        <dbReference type="Pfam" id="PF20151"/>
    </source>
</evidence>
<sequence>MALAADSGSQVIVVLYDHLLTLSLEVKYIWTPRFKRSSAWFFIFRYVTLLGNLTMVAFFLGDLDAEAEDYGLVVQEFVIGCTLSARVCVMYGFNRKVFISLSIAAVTTVGLGAWGIVGLDTALETPVPGCHNVTSHSQATRKYYHCTDRQRVN</sequence>